<dbReference type="GO" id="GO:0016491">
    <property type="term" value="F:oxidoreductase activity"/>
    <property type="evidence" value="ECO:0007669"/>
    <property type="project" value="UniProtKB-KW"/>
</dbReference>
<evidence type="ECO:0000256" key="6">
    <source>
        <dbReference type="ARBA" id="ARBA00023075"/>
    </source>
</evidence>
<reference evidence="8 9" key="1">
    <citation type="submission" date="2007-03" db="EMBL/GenBank/DDBJ databases">
        <title>Complete sequence of Shewanella loihica PV-4.</title>
        <authorList>
            <consortium name="US DOE Joint Genome Institute"/>
            <person name="Copeland A."/>
            <person name="Lucas S."/>
            <person name="Lapidus A."/>
            <person name="Barry K."/>
            <person name="Detter J.C."/>
            <person name="Glavina del Rio T."/>
            <person name="Hammon N."/>
            <person name="Israni S."/>
            <person name="Dalin E."/>
            <person name="Tice H."/>
            <person name="Pitluck S."/>
            <person name="Chain P."/>
            <person name="Malfatti S."/>
            <person name="Shin M."/>
            <person name="Vergez L."/>
            <person name="Schmutz J."/>
            <person name="Larimer F."/>
            <person name="Land M."/>
            <person name="Hauser L."/>
            <person name="Kyrpides N."/>
            <person name="Mikhailova N."/>
            <person name="Romine M.F."/>
            <person name="Serres G."/>
            <person name="Fredrickson J."/>
            <person name="Tiedje J."/>
            <person name="Richardson P."/>
        </authorList>
    </citation>
    <scope>NUCLEOTIDE SEQUENCE [LARGE SCALE GENOMIC DNA]</scope>
    <source>
        <strain evidence="9">ATCC BAA-1088 / PV-4</strain>
    </source>
</reference>
<protein>
    <submittedName>
        <fullName evidence="8">(2Fe-2S)-binding domain protein</fullName>
    </submittedName>
</protein>
<accession>A3QF84</accession>
<sequence precursor="true">MSQSKLGLKINGKDYTLDADPNMPVLWAIRDLLGLTGTKYGCGAGLCGACTIHVDGEPARACLTSLKQVQGKQVTTIEGLAADGLKQAWRDNNVPQCGYCQAGQLMSAAALLSQYPQPNDAQIEEAMVGNLCRCGTYTRIKAAIKQASGTSAQLDLNEREQSLREIEA</sequence>
<dbReference type="PROSITE" id="PS51085">
    <property type="entry name" value="2FE2S_FER_2"/>
    <property type="match status" value="1"/>
</dbReference>
<dbReference type="Proteomes" id="UP000001558">
    <property type="component" value="Chromosome"/>
</dbReference>
<dbReference type="SUPFAM" id="SSF54292">
    <property type="entry name" value="2Fe-2S ferredoxin-like"/>
    <property type="match status" value="1"/>
</dbReference>
<evidence type="ECO:0000256" key="5">
    <source>
        <dbReference type="ARBA" id="ARBA00023014"/>
    </source>
</evidence>
<gene>
    <name evidence="8" type="ordered locus">Shew_2266</name>
</gene>
<dbReference type="GO" id="GO:0051537">
    <property type="term" value="F:2 iron, 2 sulfur cluster binding"/>
    <property type="evidence" value="ECO:0007669"/>
    <property type="project" value="UniProtKB-KW"/>
</dbReference>
<dbReference type="RefSeq" id="WP_011866064.1">
    <property type="nucleotide sequence ID" value="NC_009092.1"/>
</dbReference>
<dbReference type="KEGG" id="slo:Shew_2266"/>
<evidence type="ECO:0000256" key="2">
    <source>
        <dbReference type="ARBA" id="ARBA00022723"/>
    </source>
</evidence>
<keyword evidence="3" id="KW-0560">Oxidoreductase</keyword>
<keyword evidence="1" id="KW-0001">2Fe-2S</keyword>
<evidence type="ECO:0000256" key="4">
    <source>
        <dbReference type="ARBA" id="ARBA00023004"/>
    </source>
</evidence>
<proteinExistence type="predicted"/>
<evidence type="ECO:0000259" key="7">
    <source>
        <dbReference type="PROSITE" id="PS51085"/>
    </source>
</evidence>
<dbReference type="STRING" id="323850.Shew_2266"/>
<keyword evidence="6" id="KW-0830">Ubiquinone</keyword>
<evidence type="ECO:0000313" key="8">
    <source>
        <dbReference type="EMBL" id="ABO24132.1"/>
    </source>
</evidence>
<keyword evidence="9" id="KW-1185">Reference proteome</keyword>
<dbReference type="InterPro" id="IPR002888">
    <property type="entry name" value="2Fe-2S-bd"/>
</dbReference>
<keyword evidence="4" id="KW-0408">Iron</keyword>
<dbReference type="CDD" id="cd00207">
    <property type="entry name" value="fer2"/>
    <property type="match status" value="1"/>
</dbReference>
<organism evidence="8 9">
    <name type="scientific">Shewanella loihica (strain ATCC BAA-1088 / PV-4)</name>
    <dbReference type="NCBI Taxonomy" id="323850"/>
    <lineage>
        <taxon>Bacteria</taxon>
        <taxon>Pseudomonadati</taxon>
        <taxon>Pseudomonadota</taxon>
        <taxon>Gammaproteobacteria</taxon>
        <taxon>Alteromonadales</taxon>
        <taxon>Shewanellaceae</taxon>
        <taxon>Shewanella</taxon>
    </lineage>
</organism>
<dbReference type="PROSITE" id="PS00197">
    <property type="entry name" value="2FE2S_FER_1"/>
    <property type="match status" value="1"/>
</dbReference>
<feature type="domain" description="2Fe-2S ferredoxin-type" evidence="7">
    <location>
        <begin position="4"/>
        <end position="80"/>
    </location>
</feature>
<dbReference type="InterPro" id="IPR036010">
    <property type="entry name" value="2Fe-2S_ferredoxin-like_sf"/>
</dbReference>
<dbReference type="EMBL" id="CP000606">
    <property type="protein sequence ID" value="ABO24132.1"/>
    <property type="molecule type" value="Genomic_DNA"/>
</dbReference>
<dbReference type="PANTHER" id="PTHR44379">
    <property type="entry name" value="OXIDOREDUCTASE WITH IRON-SULFUR SUBUNIT"/>
    <property type="match status" value="1"/>
</dbReference>
<dbReference type="InterPro" id="IPR006058">
    <property type="entry name" value="2Fe2S_fd_BS"/>
</dbReference>
<dbReference type="SUPFAM" id="SSF47741">
    <property type="entry name" value="CO dehydrogenase ISP C-domain like"/>
    <property type="match status" value="1"/>
</dbReference>
<keyword evidence="5" id="KW-0411">Iron-sulfur</keyword>
<dbReference type="InterPro" id="IPR051452">
    <property type="entry name" value="Diverse_Oxidoreductases"/>
</dbReference>
<dbReference type="Gene3D" id="1.10.150.120">
    <property type="entry name" value="[2Fe-2S]-binding domain"/>
    <property type="match status" value="1"/>
</dbReference>
<dbReference type="InterPro" id="IPR012675">
    <property type="entry name" value="Beta-grasp_dom_sf"/>
</dbReference>
<dbReference type="HOGENOM" id="CLU_052511_3_0_6"/>
<keyword evidence="2" id="KW-0479">Metal-binding</keyword>
<dbReference type="InterPro" id="IPR036884">
    <property type="entry name" value="2Fe-2S-bd_dom_sf"/>
</dbReference>
<dbReference type="FunFam" id="3.10.20.30:FF:000020">
    <property type="entry name" value="Xanthine dehydrogenase iron-sulfur subunit"/>
    <property type="match status" value="1"/>
</dbReference>
<dbReference type="GO" id="GO:0046872">
    <property type="term" value="F:metal ion binding"/>
    <property type="evidence" value="ECO:0007669"/>
    <property type="project" value="UniProtKB-KW"/>
</dbReference>
<dbReference type="PANTHER" id="PTHR44379:SF2">
    <property type="entry name" value="BLR6218 PROTEIN"/>
    <property type="match status" value="1"/>
</dbReference>
<dbReference type="Pfam" id="PF00111">
    <property type="entry name" value="Fer2"/>
    <property type="match status" value="1"/>
</dbReference>
<dbReference type="OrthoDB" id="9775084at2"/>
<dbReference type="Gene3D" id="3.10.20.30">
    <property type="match status" value="1"/>
</dbReference>
<dbReference type="Pfam" id="PF01799">
    <property type="entry name" value="Fer2_2"/>
    <property type="match status" value="1"/>
</dbReference>
<evidence type="ECO:0000313" key="9">
    <source>
        <dbReference type="Proteomes" id="UP000001558"/>
    </source>
</evidence>
<dbReference type="InterPro" id="IPR001041">
    <property type="entry name" value="2Fe-2S_ferredoxin-type"/>
</dbReference>
<dbReference type="eggNOG" id="COG2080">
    <property type="taxonomic scope" value="Bacteria"/>
</dbReference>
<evidence type="ECO:0000256" key="3">
    <source>
        <dbReference type="ARBA" id="ARBA00023002"/>
    </source>
</evidence>
<dbReference type="AlphaFoldDB" id="A3QF84"/>
<evidence type="ECO:0000256" key="1">
    <source>
        <dbReference type="ARBA" id="ARBA00022714"/>
    </source>
</evidence>
<name>A3QF84_SHELP</name>